<protein>
    <submittedName>
        <fullName evidence="6">TetR family protein transcriptional regulator</fullName>
    </submittedName>
</protein>
<dbReference type="InterPro" id="IPR009057">
    <property type="entry name" value="Homeodomain-like_sf"/>
</dbReference>
<dbReference type="Gene3D" id="1.10.357.10">
    <property type="entry name" value="Tetracycline Repressor, domain 2"/>
    <property type="match status" value="1"/>
</dbReference>
<dbReference type="InterPro" id="IPR049445">
    <property type="entry name" value="TetR_SbtR-like_C"/>
</dbReference>
<dbReference type="PANTHER" id="PTHR30055">
    <property type="entry name" value="HTH-TYPE TRANSCRIPTIONAL REGULATOR RUTR"/>
    <property type="match status" value="1"/>
</dbReference>
<dbReference type="PROSITE" id="PS50977">
    <property type="entry name" value="HTH_TETR_2"/>
    <property type="match status" value="1"/>
</dbReference>
<dbReference type="PRINTS" id="PR00455">
    <property type="entry name" value="HTHTETR"/>
</dbReference>
<keyword evidence="2 4" id="KW-0238">DNA-binding</keyword>
<evidence type="ECO:0000313" key="7">
    <source>
        <dbReference type="Proteomes" id="UP000254978"/>
    </source>
</evidence>
<dbReference type="SUPFAM" id="SSF48498">
    <property type="entry name" value="Tetracyclin repressor-like, C-terminal domain"/>
    <property type="match status" value="1"/>
</dbReference>
<dbReference type="GO" id="GO:0003700">
    <property type="term" value="F:DNA-binding transcription factor activity"/>
    <property type="evidence" value="ECO:0007669"/>
    <property type="project" value="TreeGrafter"/>
</dbReference>
<gene>
    <name evidence="6" type="primary">kstR2_3</name>
    <name evidence="6" type="ORF">NCTC10821_00682</name>
</gene>
<dbReference type="GO" id="GO:0000976">
    <property type="term" value="F:transcription cis-regulatory region binding"/>
    <property type="evidence" value="ECO:0007669"/>
    <property type="project" value="TreeGrafter"/>
</dbReference>
<dbReference type="AlphaFoldDB" id="A0A378T9S1"/>
<dbReference type="InterPro" id="IPR001647">
    <property type="entry name" value="HTH_TetR"/>
</dbReference>
<feature type="DNA-binding region" description="H-T-H motif" evidence="4">
    <location>
        <begin position="28"/>
        <end position="47"/>
    </location>
</feature>
<reference evidence="6 7" key="1">
    <citation type="submission" date="2018-06" db="EMBL/GenBank/DDBJ databases">
        <authorList>
            <consortium name="Pathogen Informatics"/>
            <person name="Doyle S."/>
        </authorList>
    </citation>
    <scope>NUCLEOTIDE SEQUENCE [LARGE SCALE GENOMIC DNA]</scope>
    <source>
        <strain evidence="6 7">NCTC10821</strain>
    </source>
</reference>
<sequence>MRADAARNRRRVLEAAHQAFARSGVSASLDDIARAAGVGPGTLYRHFPTRDLLVLGVIADGLHDLADRAAGLLDHPDPAEALQIWLQAYVEQAGLFDGLARSLVAPPDGGEGKQACDAASAAGAALLQRAVDAGALRPDTGAGDVLDMAAAIAWVSEQPDRDVDQRNRLVRILVDGLRAPSHSHAG</sequence>
<dbReference type="SUPFAM" id="SSF46689">
    <property type="entry name" value="Homeodomain-like"/>
    <property type="match status" value="1"/>
</dbReference>
<keyword evidence="3" id="KW-0804">Transcription</keyword>
<dbReference type="InterPro" id="IPR036271">
    <property type="entry name" value="Tet_transcr_reg_TetR-rel_C_sf"/>
</dbReference>
<evidence type="ECO:0000313" key="6">
    <source>
        <dbReference type="EMBL" id="STZ57184.1"/>
    </source>
</evidence>
<feature type="domain" description="HTH tetR-type" evidence="5">
    <location>
        <begin position="6"/>
        <end position="65"/>
    </location>
</feature>
<proteinExistence type="predicted"/>
<dbReference type="RefSeq" id="WP_163908296.1">
    <property type="nucleotide sequence ID" value="NZ_AP022600.1"/>
</dbReference>
<dbReference type="EMBL" id="UGQT01000001">
    <property type="protein sequence ID" value="STZ57184.1"/>
    <property type="molecule type" value="Genomic_DNA"/>
</dbReference>
<dbReference type="InterPro" id="IPR050109">
    <property type="entry name" value="HTH-type_TetR-like_transc_reg"/>
</dbReference>
<evidence type="ECO:0000259" key="5">
    <source>
        <dbReference type="PROSITE" id="PS50977"/>
    </source>
</evidence>
<evidence type="ECO:0000256" key="3">
    <source>
        <dbReference type="ARBA" id="ARBA00023163"/>
    </source>
</evidence>
<name>A0A378T9S1_9MYCO</name>
<evidence type="ECO:0000256" key="1">
    <source>
        <dbReference type="ARBA" id="ARBA00023015"/>
    </source>
</evidence>
<evidence type="ECO:0000256" key="4">
    <source>
        <dbReference type="PROSITE-ProRule" id="PRU00335"/>
    </source>
</evidence>
<dbReference type="Proteomes" id="UP000254978">
    <property type="component" value="Unassembled WGS sequence"/>
</dbReference>
<accession>A0A378T9S1</accession>
<dbReference type="Pfam" id="PF21597">
    <property type="entry name" value="TetR_C_43"/>
    <property type="match status" value="1"/>
</dbReference>
<evidence type="ECO:0000256" key="2">
    <source>
        <dbReference type="ARBA" id="ARBA00023125"/>
    </source>
</evidence>
<organism evidence="6 7">
    <name type="scientific">Mycolicibacterium tokaiense</name>
    <dbReference type="NCBI Taxonomy" id="39695"/>
    <lineage>
        <taxon>Bacteria</taxon>
        <taxon>Bacillati</taxon>
        <taxon>Actinomycetota</taxon>
        <taxon>Actinomycetes</taxon>
        <taxon>Mycobacteriales</taxon>
        <taxon>Mycobacteriaceae</taxon>
        <taxon>Mycolicibacterium</taxon>
    </lineage>
</organism>
<dbReference type="Pfam" id="PF00440">
    <property type="entry name" value="TetR_N"/>
    <property type="match status" value="1"/>
</dbReference>
<dbReference type="PANTHER" id="PTHR30055:SF234">
    <property type="entry name" value="HTH-TYPE TRANSCRIPTIONAL REGULATOR BETI"/>
    <property type="match status" value="1"/>
</dbReference>
<keyword evidence="7" id="KW-1185">Reference proteome</keyword>
<keyword evidence="1" id="KW-0805">Transcription regulation</keyword>